<dbReference type="InterPro" id="IPR011990">
    <property type="entry name" value="TPR-like_helical_dom_sf"/>
</dbReference>
<dbReference type="EMBL" id="AZFX01000004">
    <property type="protein sequence ID" value="KRM13663.1"/>
    <property type="molecule type" value="Genomic_DNA"/>
</dbReference>
<protein>
    <recommendedName>
        <fullName evidence="1">HTH cro/C1-type domain-containing protein</fullName>
    </recommendedName>
</protein>
<dbReference type="SUPFAM" id="SSF47413">
    <property type="entry name" value="lambda repressor-like DNA-binding domains"/>
    <property type="match status" value="1"/>
</dbReference>
<dbReference type="SMART" id="SM00530">
    <property type="entry name" value="HTH_XRE"/>
    <property type="match status" value="1"/>
</dbReference>
<dbReference type="CDD" id="cd00093">
    <property type="entry name" value="HTH_XRE"/>
    <property type="match status" value="1"/>
</dbReference>
<feature type="domain" description="HTH cro/C1-type" evidence="1">
    <location>
        <begin position="8"/>
        <end position="61"/>
    </location>
</feature>
<dbReference type="Gene3D" id="1.25.40.10">
    <property type="entry name" value="Tetratricopeptide repeat domain"/>
    <property type="match status" value="1"/>
</dbReference>
<gene>
    <name evidence="2" type="ORF">FC15_GL001120</name>
</gene>
<dbReference type="GO" id="GO:0003677">
    <property type="term" value="F:DNA binding"/>
    <property type="evidence" value="ECO:0007669"/>
    <property type="project" value="InterPro"/>
</dbReference>
<dbReference type="AlphaFoldDB" id="A0A0R1W821"/>
<dbReference type="PANTHER" id="PTHR37038">
    <property type="entry name" value="TRANSCRIPTIONAL REGULATOR-RELATED"/>
    <property type="match status" value="1"/>
</dbReference>
<comment type="caution">
    <text evidence="2">The sequence shown here is derived from an EMBL/GenBank/DDBJ whole genome shotgun (WGS) entry which is preliminary data.</text>
</comment>
<sequence length="98" mass="11324">MTNFGTAFRKIRQSKNLSLESVAAGIMSKQGLSSFERKKTDISVQLLDQLLKKIHLTIDGFFHICEIKETRHQMLDQLKSLFIQEDLDGIDLFIAHFR</sequence>
<dbReference type="OrthoDB" id="2304426at2"/>
<evidence type="ECO:0000313" key="2">
    <source>
        <dbReference type="EMBL" id="KRM13663.1"/>
    </source>
</evidence>
<dbReference type="Proteomes" id="UP000051315">
    <property type="component" value="Unassembled WGS sequence"/>
</dbReference>
<organism evidence="2 3">
    <name type="scientific">Lapidilactobacillus concavus DSM 17758</name>
    <dbReference type="NCBI Taxonomy" id="1423735"/>
    <lineage>
        <taxon>Bacteria</taxon>
        <taxon>Bacillati</taxon>
        <taxon>Bacillota</taxon>
        <taxon>Bacilli</taxon>
        <taxon>Lactobacillales</taxon>
        <taxon>Lactobacillaceae</taxon>
        <taxon>Lapidilactobacillus</taxon>
    </lineage>
</organism>
<dbReference type="RefSeq" id="WP_057823171.1">
    <property type="nucleotide sequence ID" value="NZ_AZFX01000004.1"/>
</dbReference>
<evidence type="ECO:0000313" key="3">
    <source>
        <dbReference type="Proteomes" id="UP000051315"/>
    </source>
</evidence>
<dbReference type="InterPro" id="IPR001387">
    <property type="entry name" value="Cro/C1-type_HTH"/>
</dbReference>
<dbReference type="STRING" id="1423735.FC15_GL001120"/>
<name>A0A0R1W821_9LACO</name>
<proteinExistence type="predicted"/>
<evidence type="ECO:0000259" key="1">
    <source>
        <dbReference type="PROSITE" id="PS50943"/>
    </source>
</evidence>
<keyword evidence="3" id="KW-1185">Reference proteome</keyword>
<dbReference type="Pfam" id="PF01381">
    <property type="entry name" value="HTH_3"/>
    <property type="match status" value="1"/>
</dbReference>
<dbReference type="InterPro" id="IPR053163">
    <property type="entry name" value="HTH-type_regulator_Rgg"/>
</dbReference>
<reference evidence="2 3" key="1">
    <citation type="journal article" date="2015" name="Genome Announc.">
        <title>Expanding the biotechnology potential of lactobacilli through comparative genomics of 213 strains and associated genera.</title>
        <authorList>
            <person name="Sun Z."/>
            <person name="Harris H.M."/>
            <person name="McCann A."/>
            <person name="Guo C."/>
            <person name="Argimon S."/>
            <person name="Zhang W."/>
            <person name="Yang X."/>
            <person name="Jeffery I.B."/>
            <person name="Cooney J.C."/>
            <person name="Kagawa T.F."/>
            <person name="Liu W."/>
            <person name="Song Y."/>
            <person name="Salvetti E."/>
            <person name="Wrobel A."/>
            <person name="Rasinkangas P."/>
            <person name="Parkhill J."/>
            <person name="Rea M.C."/>
            <person name="O'Sullivan O."/>
            <person name="Ritari J."/>
            <person name="Douillard F.P."/>
            <person name="Paul Ross R."/>
            <person name="Yang R."/>
            <person name="Briner A.E."/>
            <person name="Felis G.E."/>
            <person name="de Vos W.M."/>
            <person name="Barrangou R."/>
            <person name="Klaenhammer T.R."/>
            <person name="Caufield P.W."/>
            <person name="Cui Y."/>
            <person name="Zhang H."/>
            <person name="O'Toole P.W."/>
        </authorList>
    </citation>
    <scope>NUCLEOTIDE SEQUENCE [LARGE SCALE GENOMIC DNA]</scope>
    <source>
        <strain evidence="2 3">DSM 17758</strain>
    </source>
</reference>
<dbReference type="PATRIC" id="fig|1423735.3.peg.1164"/>
<dbReference type="PROSITE" id="PS50943">
    <property type="entry name" value="HTH_CROC1"/>
    <property type="match status" value="1"/>
</dbReference>
<dbReference type="InterPro" id="IPR010982">
    <property type="entry name" value="Lambda_DNA-bd_dom_sf"/>
</dbReference>
<accession>A0A0R1W821</accession>